<comment type="caution">
    <text evidence="10">The sequence shown here is derived from an EMBL/GenBank/DDBJ whole genome shotgun (WGS) entry which is preliminary data.</text>
</comment>
<dbReference type="Proteomes" id="UP001596298">
    <property type="component" value="Unassembled WGS sequence"/>
</dbReference>
<protein>
    <submittedName>
        <fullName evidence="10">MFS transporter</fullName>
    </submittedName>
</protein>
<feature type="transmembrane region" description="Helical" evidence="8">
    <location>
        <begin position="130"/>
        <end position="148"/>
    </location>
</feature>
<dbReference type="PANTHER" id="PTHR23513:SF11">
    <property type="entry name" value="STAPHYLOFERRIN A TRANSPORTER"/>
    <property type="match status" value="1"/>
</dbReference>
<gene>
    <name evidence="10" type="ORF">ACFQDH_00640</name>
</gene>
<reference evidence="11" key="1">
    <citation type="journal article" date="2019" name="Int. J. Syst. Evol. Microbiol.">
        <title>The Global Catalogue of Microorganisms (GCM) 10K type strain sequencing project: providing services to taxonomists for standard genome sequencing and annotation.</title>
        <authorList>
            <consortium name="The Broad Institute Genomics Platform"/>
            <consortium name="The Broad Institute Genome Sequencing Center for Infectious Disease"/>
            <person name="Wu L."/>
            <person name="Ma J."/>
        </authorList>
    </citation>
    <scope>NUCLEOTIDE SEQUENCE [LARGE SCALE GENOMIC DNA]</scope>
    <source>
        <strain evidence="11">CCUG 58127</strain>
    </source>
</reference>
<evidence type="ECO:0000256" key="8">
    <source>
        <dbReference type="SAM" id="Phobius"/>
    </source>
</evidence>
<feature type="compositionally biased region" description="Polar residues" evidence="7">
    <location>
        <begin position="1"/>
        <end position="11"/>
    </location>
</feature>
<evidence type="ECO:0000259" key="9">
    <source>
        <dbReference type="PROSITE" id="PS50850"/>
    </source>
</evidence>
<feature type="transmembrane region" description="Helical" evidence="8">
    <location>
        <begin position="105"/>
        <end position="124"/>
    </location>
</feature>
<proteinExistence type="predicted"/>
<organism evidence="10 11">
    <name type="scientific">Flexivirga alba</name>
    <dbReference type="NCBI Taxonomy" id="702742"/>
    <lineage>
        <taxon>Bacteria</taxon>
        <taxon>Bacillati</taxon>
        <taxon>Actinomycetota</taxon>
        <taxon>Actinomycetes</taxon>
        <taxon>Micrococcales</taxon>
        <taxon>Dermacoccaceae</taxon>
        <taxon>Flexivirga</taxon>
    </lineage>
</organism>
<dbReference type="InterPro" id="IPR020846">
    <property type="entry name" value="MFS_dom"/>
</dbReference>
<evidence type="ECO:0000256" key="6">
    <source>
        <dbReference type="ARBA" id="ARBA00023136"/>
    </source>
</evidence>
<dbReference type="PANTHER" id="PTHR23513">
    <property type="entry name" value="INTEGRAL MEMBRANE EFFLUX PROTEIN-RELATED"/>
    <property type="match status" value="1"/>
</dbReference>
<dbReference type="InterPro" id="IPR036259">
    <property type="entry name" value="MFS_trans_sf"/>
</dbReference>
<keyword evidence="6 8" id="KW-0472">Membrane</keyword>
<accession>A0ABW2AAP4</accession>
<dbReference type="PROSITE" id="PS50850">
    <property type="entry name" value="MFS"/>
    <property type="match status" value="1"/>
</dbReference>
<comment type="subcellular location">
    <subcellularLocation>
        <location evidence="1">Cell membrane</location>
        <topology evidence="1">Multi-pass membrane protein</topology>
    </subcellularLocation>
</comment>
<feature type="region of interest" description="Disordered" evidence="7">
    <location>
        <begin position="1"/>
        <end position="29"/>
    </location>
</feature>
<keyword evidence="11" id="KW-1185">Reference proteome</keyword>
<dbReference type="RefSeq" id="WP_382397508.1">
    <property type="nucleotide sequence ID" value="NZ_JBHSWH010000001.1"/>
</dbReference>
<keyword evidence="4 8" id="KW-0812">Transmembrane</keyword>
<evidence type="ECO:0000256" key="2">
    <source>
        <dbReference type="ARBA" id="ARBA00022448"/>
    </source>
</evidence>
<dbReference type="InterPro" id="IPR010290">
    <property type="entry name" value="TM_effector"/>
</dbReference>
<evidence type="ECO:0000313" key="11">
    <source>
        <dbReference type="Proteomes" id="UP001596298"/>
    </source>
</evidence>
<feature type="transmembrane region" description="Helical" evidence="8">
    <location>
        <begin position="198"/>
        <end position="218"/>
    </location>
</feature>
<feature type="transmembrane region" description="Helical" evidence="8">
    <location>
        <begin position="169"/>
        <end position="192"/>
    </location>
</feature>
<feature type="transmembrane region" description="Helical" evidence="8">
    <location>
        <begin position="239"/>
        <end position="263"/>
    </location>
</feature>
<keyword evidence="3" id="KW-1003">Cell membrane</keyword>
<name>A0ABW2AAP4_9MICO</name>
<feature type="transmembrane region" description="Helical" evidence="8">
    <location>
        <begin position="336"/>
        <end position="358"/>
    </location>
</feature>
<dbReference type="Pfam" id="PF05977">
    <property type="entry name" value="MFS_3"/>
    <property type="match status" value="1"/>
</dbReference>
<evidence type="ECO:0000256" key="1">
    <source>
        <dbReference type="ARBA" id="ARBA00004651"/>
    </source>
</evidence>
<dbReference type="Gene3D" id="1.20.1250.20">
    <property type="entry name" value="MFS general substrate transporter like domains"/>
    <property type="match status" value="1"/>
</dbReference>
<evidence type="ECO:0000256" key="5">
    <source>
        <dbReference type="ARBA" id="ARBA00022989"/>
    </source>
</evidence>
<keyword evidence="5 8" id="KW-1133">Transmembrane helix</keyword>
<feature type="transmembrane region" description="Helical" evidence="8">
    <location>
        <begin position="370"/>
        <end position="392"/>
    </location>
</feature>
<feature type="transmembrane region" description="Helical" evidence="8">
    <location>
        <begin position="398"/>
        <end position="416"/>
    </location>
</feature>
<feature type="transmembrane region" description="Helical" evidence="8">
    <location>
        <begin position="73"/>
        <end position="98"/>
    </location>
</feature>
<feature type="transmembrane region" description="Helical" evidence="8">
    <location>
        <begin position="313"/>
        <end position="330"/>
    </location>
</feature>
<sequence>MTTAASQSPSRAQRPLELPNSGTPDPRRRDGLFASLHNRNFRWFVFGQATSTSGLWTQRVAQDWLVLTLTHNAFIVGIATAMQFVPTLLFGMSAGLVADRFDKRHVLMCTVSTLGLSAAVLGVLCVTDTVRLWHVLALAFLTGTAACFDNPTRSAFIHEIVGPKMLRNAVSLNSAIFQLGALAGPAVSSGLITAVGTGWAFIATGGWYVIVFVAFLAIRPRELRTVPRLHRAKGQQRVALAEIAGRPILLWPIVLAGVCAFFTTNFAVTLTAFAKDFHLDAGGYGFLTVALAVGSLVGALLSAAWPGSRLRHITALAAGLAAGQLLAAFMPNMVTVGAAFVVIGAVGMPFLIATNTSIQLASSDVMRGRVLGVYMLVTLGMAAIGGPVVGLLDQTGGAPLGLVTGAVVIGVAAALVSRQLVRVAGIEVRSGVRLRTARMRAWLATSTRLTGPR</sequence>
<evidence type="ECO:0000313" key="10">
    <source>
        <dbReference type="EMBL" id="MFC6703817.1"/>
    </source>
</evidence>
<dbReference type="EMBL" id="JBHSWH010000001">
    <property type="protein sequence ID" value="MFC6703817.1"/>
    <property type="molecule type" value="Genomic_DNA"/>
</dbReference>
<evidence type="ECO:0000256" key="4">
    <source>
        <dbReference type="ARBA" id="ARBA00022692"/>
    </source>
</evidence>
<feature type="domain" description="Major facilitator superfamily (MFS) profile" evidence="9">
    <location>
        <begin position="35"/>
        <end position="422"/>
    </location>
</feature>
<evidence type="ECO:0000256" key="7">
    <source>
        <dbReference type="SAM" id="MobiDB-lite"/>
    </source>
</evidence>
<dbReference type="SUPFAM" id="SSF103473">
    <property type="entry name" value="MFS general substrate transporter"/>
    <property type="match status" value="1"/>
</dbReference>
<dbReference type="CDD" id="cd06173">
    <property type="entry name" value="MFS_MefA_like"/>
    <property type="match status" value="1"/>
</dbReference>
<keyword evidence="2" id="KW-0813">Transport</keyword>
<evidence type="ECO:0000256" key="3">
    <source>
        <dbReference type="ARBA" id="ARBA00022475"/>
    </source>
</evidence>
<feature type="transmembrane region" description="Helical" evidence="8">
    <location>
        <begin position="283"/>
        <end position="301"/>
    </location>
</feature>